<reference evidence="3" key="1">
    <citation type="journal article" date="2019" name="Int. J. Syst. Evol. Microbiol.">
        <title>The Global Catalogue of Microorganisms (GCM) 10K type strain sequencing project: providing services to taxonomists for standard genome sequencing and annotation.</title>
        <authorList>
            <consortium name="The Broad Institute Genomics Platform"/>
            <consortium name="The Broad Institute Genome Sequencing Center for Infectious Disease"/>
            <person name="Wu L."/>
            <person name="Ma J."/>
        </authorList>
    </citation>
    <scope>NUCLEOTIDE SEQUENCE [LARGE SCALE GENOMIC DNA]</scope>
    <source>
        <strain evidence="3">JCM 3115</strain>
    </source>
</reference>
<protein>
    <recommendedName>
        <fullName evidence="1">VOC domain-containing protein</fullName>
    </recommendedName>
</protein>
<accession>A0ABQ2QZ25</accession>
<sequence length="120" mass="12738">MATARIGTAFIPVTDVEESARWYSDMFGFQIGSVDEWSAVLSSETEGGASLTLLGPASGIQASPGLSWATCNLVVDDLPQTHLLLRRHGCETGEIAGSADVCVFFTTRDPDGNTVLVCDR</sequence>
<dbReference type="PROSITE" id="PS51819">
    <property type="entry name" value="VOC"/>
    <property type="match status" value="1"/>
</dbReference>
<dbReference type="EMBL" id="BMQJ01000009">
    <property type="protein sequence ID" value="GGQ04343.1"/>
    <property type="molecule type" value="Genomic_DNA"/>
</dbReference>
<dbReference type="CDD" id="cd06587">
    <property type="entry name" value="VOC"/>
    <property type="match status" value="1"/>
</dbReference>
<dbReference type="Proteomes" id="UP000611554">
    <property type="component" value="Unassembled WGS sequence"/>
</dbReference>
<evidence type="ECO:0000313" key="3">
    <source>
        <dbReference type="Proteomes" id="UP000611554"/>
    </source>
</evidence>
<comment type="caution">
    <text evidence="2">The sequence shown here is derived from an EMBL/GenBank/DDBJ whole genome shotgun (WGS) entry which is preliminary data.</text>
</comment>
<dbReference type="InterPro" id="IPR029068">
    <property type="entry name" value="Glyas_Bleomycin-R_OHBP_Dase"/>
</dbReference>
<organism evidence="2 3">
    <name type="scientific">Streptosporangium pseudovulgare</name>
    <dbReference type="NCBI Taxonomy" id="35765"/>
    <lineage>
        <taxon>Bacteria</taxon>
        <taxon>Bacillati</taxon>
        <taxon>Actinomycetota</taxon>
        <taxon>Actinomycetes</taxon>
        <taxon>Streptosporangiales</taxon>
        <taxon>Streptosporangiaceae</taxon>
        <taxon>Streptosporangium</taxon>
    </lineage>
</organism>
<dbReference type="Pfam" id="PF00903">
    <property type="entry name" value="Glyoxalase"/>
    <property type="match status" value="1"/>
</dbReference>
<dbReference type="InterPro" id="IPR004360">
    <property type="entry name" value="Glyas_Fos-R_dOase_dom"/>
</dbReference>
<keyword evidence="3" id="KW-1185">Reference proteome</keyword>
<name>A0ABQ2QZ25_9ACTN</name>
<dbReference type="InterPro" id="IPR037523">
    <property type="entry name" value="VOC_core"/>
</dbReference>
<evidence type="ECO:0000313" key="2">
    <source>
        <dbReference type="EMBL" id="GGQ04343.1"/>
    </source>
</evidence>
<proteinExistence type="predicted"/>
<dbReference type="SUPFAM" id="SSF54593">
    <property type="entry name" value="Glyoxalase/Bleomycin resistance protein/Dihydroxybiphenyl dioxygenase"/>
    <property type="match status" value="1"/>
</dbReference>
<feature type="domain" description="VOC" evidence="1">
    <location>
        <begin position="5"/>
        <end position="120"/>
    </location>
</feature>
<gene>
    <name evidence="2" type="ORF">GCM10010140_38060</name>
</gene>
<dbReference type="RefSeq" id="WP_189247818.1">
    <property type="nucleotide sequence ID" value="NZ_BMQJ01000009.1"/>
</dbReference>
<dbReference type="Gene3D" id="3.10.180.10">
    <property type="entry name" value="2,3-Dihydroxybiphenyl 1,2-Dioxygenase, domain 1"/>
    <property type="match status" value="1"/>
</dbReference>
<evidence type="ECO:0000259" key="1">
    <source>
        <dbReference type="PROSITE" id="PS51819"/>
    </source>
</evidence>